<comment type="caution">
    <text evidence="9">The sequence shown here is derived from an EMBL/GenBank/DDBJ whole genome shotgun (WGS) entry which is preliminary data.</text>
</comment>
<evidence type="ECO:0000313" key="9">
    <source>
        <dbReference type="EMBL" id="MBC8176462.1"/>
    </source>
</evidence>
<feature type="domain" description="4Fe-4S ferredoxin-type" evidence="7">
    <location>
        <begin position="183"/>
        <end position="212"/>
    </location>
</feature>
<keyword evidence="1" id="KW-0004">4Fe-4S</keyword>
<dbReference type="PROSITE" id="PS51085">
    <property type="entry name" value="2FE2S_FER_2"/>
    <property type="match status" value="1"/>
</dbReference>
<dbReference type="Pfam" id="PF10588">
    <property type="entry name" value="NADH-G_4Fe-4S_3"/>
    <property type="match status" value="1"/>
</dbReference>
<dbReference type="Gene3D" id="3.30.70.20">
    <property type="match status" value="1"/>
</dbReference>
<protein>
    <submittedName>
        <fullName evidence="9">(2Fe-2S)-binding protein</fullName>
    </submittedName>
</protein>
<evidence type="ECO:0000256" key="2">
    <source>
        <dbReference type="ARBA" id="ARBA00022723"/>
    </source>
</evidence>
<dbReference type="FunFam" id="3.30.70.20:FF:000035">
    <property type="entry name" value="Iron hydrogenase 1"/>
    <property type="match status" value="1"/>
</dbReference>
<feature type="domain" description="2Fe-2S ferredoxin-type" evidence="6">
    <location>
        <begin position="1"/>
        <end position="79"/>
    </location>
</feature>
<evidence type="ECO:0000256" key="4">
    <source>
        <dbReference type="ARBA" id="ARBA00023004"/>
    </source>
</evidence>
<evidence type="ECO:0000313" key="10">
    <source>
        <dbReference type="Proteomes" id="UP000650524"/>
    </source>
</evidence>
<evidence type="ECO:0000259" key="6">
    <source>
        <dbReference type="PROSITE" id="PS51085"/>
    </source>
</evidence>
<dbReference type="InterPro" id="IPR050157">
    <property type="entry name" value="PSI_iron-sulfur_center"/>
</dbReference>
<dbReference type="InterPro" id="IPR019574">
    <property type="entry name" value="NADH_UbQ_OxRdtase_Gsu_4Fe4S-bd"/>
</dbReference>
<evidence type="ECO:0000259" key="8">
    <source>
        <dbReference type="PROSITE" id="PS51839"/>
    </source>
</evidence>
<dbReference type="PANTHER" id="PTHR24960">
    <property type="entry name" value="PHOTOSYSTEM I IRON-SULFUR CENTER-RELATED"/>
    <property type="match status" value="1"/>
</dbReference>
<sequence length="224" mass="24918">MIKIIVDNREIQVKAGANLLRACLDHEVYIPNLCYMDMLEHPPASCRLCFVEIEGHEQPIPSCQVEAAENMVVKTDTPAVRRLQRTALELLLSVHHVDCGHCPANKKCELQNIARFLKVGLKPKRLEHSLKDQEIIDDHPFLNHHPNRCVLCGKCIQVCRKTHGAPLMDFAGRGFATVISFYGQQRADAVPCGDCLACVEICPVGAITPKGNQDQTIPCYKSAL</sequence>
<dbReference type="InterPro" id="IPR036010">
    <property type="entry name" value="2Fe-2S_ferredoxin-like_sf"/>
</dbReference>
<dbReference type="InterPro" id="IPR017896">
    <property type="entry name" value="4Fe4S_Fe-S-bd"/>
</dbReference>
<gene>
    <name evidence="9" type="ORF">H8E19_03580</name>
</gene>
<evidence type="ECO:0000259" key="7">
    <source>
        <dbReference type="PROSITE" id="PS51379"/>
    </source>
</evidence>
<dbReference type="InterPro" id="IPR054351">
    <property type="entry name" value="NADH_UbQ_OxRdtase_ferredoxin"/>
</dbReference>
<name>A0A8J6MW05_9DELT</name>
<evidence type="ECO:0000256" key="1">
    <source>
        <dbReference type="ARBA" id="ARBA00022485"/>
    </source>
</evidence>
<feature type="domain" description="4Fe-4S His(Cys)3-ligated-type" evidence="8">
    <location>
        <begin position="79"/>
        <end position="118"/>
    </location>
</feature>
<dbReference type="AlphaFoldDB" id="A0A8J6MW05"/>
<evidence type="ECO:0000256" key="3">
    <source>
        <dbReference type="ARBA" id="ARBA00022737"/>
    </source>
</evidence>
<evidence type="ECO:0000256" key="5">
    <source>
        <dbReference type="ARBA" id="ARBA00023014"/>
    </source>
</evidence>
<dbReference type="Pfam" id="PF22117">
    <property type="entry name" value="Fer4_Nqo3"/>
    <property type="match status" value="1"/>
</dbReference>
<dbReference type="InterPro" id="IPR017900">
    <property type="entry name" value="4Fe4S_Fe_S_CS"/>
</dbReference>
<dbReference type="GO" id="GO:0016491">
    <property type="term" value="F:oxidoreductase activity"/>
    <property type="evidence" value="ECO:0007669"/>
    <property type="project" value="InterPro"/>
</dbReference>
<dbReference type="Gene3D" id="3.10.20.740">
    <property type="match status" value="1"/>
</dbReference>
<dbReference type="PROSITE" id="PS51839">
    <property type="entry name" value="4FE4S_HC3"/>
    <property type="match status" value="1"/>
</dbReference>
<dbReference type="SMART" id="SM00929">
    <property type="entry name" value="NADH-G_4Fe-4S_3"/>
    <property type="match status" value="1"/>
</dbReference>
<organism evidence="9 10">
    <name type="scientific">Candidatus Desulfacyla euxinica</name>
    <dbReference type="NCBI Taxonomy" id="2841693"/>
    <lineage>
        <taxon>Bacteria</taxon>
        <taxon>Deltaproteobacteria</taxon>
        <taxon>Candidatus Desulfacyla</taxon>
    </lineage>
</organism>
<reference evidence="9 10" key="1">
    <citation type="submission" date="2020-08" db="EMBL/GenBank/DDBJ databases">
        <title>Bridging the membrane lipid divide: bacteria of the FCB group superphylum have the potential to synthesize archaeal ether lipids.</title>
        <authorList>
            <person name="Villanueva L."/>
            <person name="Von Meijenfeldt F.A.B."/>
            <person name="Westbye A.B."/>
            <person name="Yadav S."/>
            <person name="Hopmans E.C."/>
            <person name="Dutilh B.E."/>
            <person name="Sinninghe Damste J.S."/>
        </authorList>
    </citation>
    <scope>NUCLEOTIDE SEQUENCE [LARGE SCALE GENOMIC DNA]</scope>
    <source>
        <strain evidence="9">NIOZ-UU27</strain>
    </source>
</reference>
<dbReference type="EMBL" id="JACNJD010000137">
    <property type="protein sequence ID" value="MBC8176462.1"/>
    <property type="molecule type" value="Genomic_DNA"/>
</dbReference>
<keyword evidence="4" id="KW-0408">Iron</keyword>
<dbReference type="GO" id="GO:0046872">
    <property type="term" value="F:metal ion binding"/>
    <property type="evidence" value="ECO:0007669"/>
    <property type="project" value="UniProtKB-KW"/>
</dbReference>
<dbReference type="SUPFAM" id="SSF54862">
    <property type="entry name" value="4Fe-4S ferredoxins"/>
    <property type="match status" value="1"/>
</dbReference>
<dbReference type="PANTHER" id="PTHR24960:SF84">
    <property type="entry name" value="HYDROGENASE SUBUNIT"/>
    <property type="match status" value="1"/>
</dbReference>
<dbReference type="PROSITE" id="PS00198">
    <property type="entry name" value="4FE4S_FER_1"/>
    <property type="match status" value="1"/>
</dbReference>
<dbReference type="Pfam" id="PF13510">
    <property type="entry name" value="Fer2_4"/>
    <property type="match status" value="1"/>
</dbReference>
<dbReference type="Proteomes" id="UP000650524">
    <property type="component" value="Unassembled WGS sequence"/>
</dbReference>
<dbReference type="PROSITE" id="PS51379">
    <property type="entry name" value="4FE4S_FER_2"/>
    <property type="match status" value="2"/>
</dbReference>
<dbReference type="CDD" id="cd00207">
    <property type="entry name" value="fer2"/>
    <property type="match status" value="1"/>
</dbReference>
<dbReference type="SUPFAM" id="SSF54292">
    <property type="entry name" value="2Fe-2S ferredoxin-like"/>
    <property type="match status" value="1"/>
</dbReference>
<accession>A0A8J6MW05</accession>
<dbReference type="InterPro" id="IPR001041">
    <property type="entry name" value="2Fe-2S_ferredoxin-type"/>
</dbReference>
<keyword evidence="5" id="KW-0411">Iron-sulfur</keyword>
<dbReference type="GO" id="GO:0051539">
    <property type="term" value="F:4 iron, 4 sulfur cluster binding"/>
    <property type="evidence" value="ECO:0007669"/>
    <property type="project" value="UniProtKB-KW"/>
</dbReference>
<feature type="domain" description="4Fe-4S ferredoxin-type" evidence="7">
    <location>
        <begin position="140"/>
        <end position="171"/>
    </location>
</feature>
<keyword evidence="3" id="KW-0677">Repeat</keyword>
<keyword evidence="2" id="KW-0479">Metal-binding</keyword>
<proteinExistence type="predicted"/>